<dbReference type="PANTHER" id="PTHR13353">
    <property type="entry name" value="TRANSMEMBRANE PROTEIN 19"/>
    <property type="match status" value="1"/>
</dbReference>
<evidence type="ECO:0000256" key="6">
    <source>
        <dbReference type="SAM" id="Phobius"/>
    </source>
</evidence>
<feature type="transmembrane region" description="Helical" evidence="6">
    <location>
        <begin position="153"/>
        <end position="176"/>
    </location>
</feature>
<accession>A0A6N9Q0E1</accession>
<comment type="subcellular location">
    <subcellularLocation>
        <location evidence="1">Membrane</location>
        <topology evidence="1">Multi-pass membrane protein</topology>
    </subcellularLocation>
</comment>
<dbReference type="Proteomes" id="UP000448943">
    <property type="component" value="Unassembled WGS sequence"/>
</dbReference>
<dbReference type="AlphaFoldDB" id="A0A6N9Q0E1"/>
<evidence type="ECO:0000256" key="4">
    <source>
        <dbReference type="ARBA" id="ARBA00022989"/>
    </source>
</evidence>
<dbReference type="OrthoDB" id="9808500at2"/>
<organism evidence="7 8">
    <name type="scientific">Chengkuizengella marina</name>
    <dbReference type="NCBI Taxonomy" id="2507566"/>
    <lineage>
        <taxon>Bacteria</taxon>
        <taxon>Bacillati</taxon>
        <taxon>Bacillota</taxon>
        <taxon>Bacilli</taxon>
        <taxon>Bacillales</taxon>
        <taxon>Paenibacillaceae</taxon>
        <taxon>Chengkuizengella</taxon>
    </lineage>
</organism>
<reference evidence="7 8" key="1">
    <citation type="submission" date="2019-01" db="EMBL/GenBank/DDBJ databases">
        <title>Chengkuizengella sp. nov., isolated from deep-sea sediment of East Pacific Ocean.</title>
        <authorList>
            <person name="Yang J."/>
            <person name="Lai Q."/>
            <person name="Shao Z."/>
        </authorList>
    </citation>
    <scope>NUCLEOTIDE SEQUENCE [LARGE SCALE GENOMIC DNA]</scope>
    <source>
        <strain evidence="7 8">YPA3-1-1</strain>
    </source>
</reference>
<evidence type="ECO:0000256" key="1">
    <source>
        <dbReference type="ARBA" id="ARBA00004141"/>
    </source>
</evidence>
<keyword evidence="4 6" id="KW-1133">Transmembrane helix</keyword>
<protein>
    <submittedName>
        <fullName evidence="7">DUF92 domain-containing protein</fullName>
    </submittedName>
</protein>
<keyword evidence="3 6" id="KW-0812">Transmembrane</keyword>
<feature type="transmembrane region" description="Helical" evidence="6">
    <location>
        <begin position="87"/>
        <end position="104"/>
    </location>
</feature>
<dbReference type="EMBL" id="SIJB01000013">
    <property type="protein sequence ID" value="NBI28375.1"/>
    <property type="molecule type" value="Genomic_DNA"/>
</dbReference>
<name>A0A6N9Q0E1_9BACL</name>
<comment type="similarity">
    <text evidence="2">Belongs to the TMEM19 family.</text>
</comment>
<dbReference type="Pfam" id="PF01940">
    <property type="entry name" value="DUF92"/>
    <property type="match status" value="1"/>
</dbReference>
<feature type="transmembrane region" description="Helical" evidence="6">
    <location>
        <begin position="182"/>
        <end position="201"/>
    </location>
</feature>
<evidence type="ECO:0000313" key="7">
    <source>
        <dbReference type="EMBL" id="NBI28375.1"/>
    </source>
</evidence>
<dbReference type="RefSeq" id="WP_160645166.1">
    <property type="nucleotide sequence ID" value="NZ_SIJB01000013.1"/>
</dbReference>
<gene>
    <name evidence="7" type="ORF">ERL59_05340</name>
</gene>
<comment type="caution">
    <text evidence="7">The sequence shown here is derived from an EMBL/GenBank/DDBJ whole genome shotgun (WGS) entry which is preliminary data.</text>
</comment>
<keyword evidence="8" id="KW-1185">Reference proteome</keyword>
<feature type="transmembrane region" description="Helical" evidence="6">
    <location>
        <begin position="110"/>
        <end position="132"/>
    </location>
</feature>
<dbReference type="PANTHER" id="PTHR13353:SF5">
    <property type="entry name" value="TRANSMEMBRANE PROTEIN 19"/>
    <property type="match status" value="1"/>
</dbReference>
<sequence>MTEWIIGFLGSFIIAGLAFWKKSLSLSGAVMAICIGTLMYALVSLAWYGTLIAFFISSSLLTKWKQNRKKMIEHSYEKTGTRDAGQVWANGGLALLLAMAFYVWQQPMIWWAFIGILATVNADTWATEIGSLSKKPPRSIVSFKTVTTGSSGGVSNLGLISSILGGGFIGIVAWFLSKENDLEMLCFYLIIGTVSGFIGALTDSFIGAKWQVMYDCKHCGKEVESSKHCLHPARMKRGWRWMNNDRVNMISSIVGGLIAILIGTLWM</sequence>
<keyword evidence="5 6" id="KW-0472">Membrane</keyword>
<feature type="transmembrane region" description="Helical" evidence="6">
    <location>
        <begin position="28"/>
        <end position="61"/>
    </location>
</feature>
<dbReference type="GO" id="GO:0016020">
    <property type="term" value="C:membrane"/>
    <property type="evidence" value="ECO:0007669"/>
    <property type="project" value="UniProtKB-SubCell"/>
</dbReference>
<evidence type="ECO:0000256" key="5">
    <source>
        <dbReference type="ARBA" id="ARBA00023136"/>
    </source>
</evidence>
<proteinExistence type="inferred from homology"/>
<evidence type="ECO:0000256" key="2">
    <source>
        <dbReference type="ARBA" id="ARBA00009012"/>
    </source>
</evidence>
<evidence type="ECO:0000313" key="8">
    <source>
        <dbReference type="Proteomes" id="UP000448943"/>
    </source>
</evidence>
<dbReference type="InterPro" id="IPR002794">
    <property type="entry name" value="DUF92_TMEM19"/>
</dbReference>
<evidence type="ECO:0000256" key="3">
    <source>
        <dbReference type="ARBA" id="ARBA00022692"/>
    </source>
</evidence>
<feature type="transmembrane region" description="Helical" evidence="6">
    <location>
        <begin position="247"/>
        <end position="266"/>
    </location>
</feature>